<dbReference type="AlphaFoldDB" id="A0AAD6YRI9"/>
<evidence type="ECO:0000313" key="1">
    <source>
        <dbReference type="EMBL" id="KAJ7227105.1"/>
    </source>
</evidence>
<feature type="non-terminal residue" evidence="1">
    <location>
        <position position="1"/>
    </location>
</feature>
<evidence type="ECO:0000313" key="2">
    <source>
        <dbReference type="Proteomes" id="UP001219525"/>
    </source>
</evidence>
<dbReference type="EMBL" id="JARJCW010000003">
    <property type="protein sequence ID" value="KAJ7227105.1"/>
    <property type="molecule type" value="Genomic_DNA"/>
</dbReference>
<organism evidence="1 2">
    <name type="scientific">Mycena pura</name>
    <dbReference type="NCBI Taxonomy" id="153505"/>
    <lineage>
        <taxon>Eukaryota</taxon>
        <taxon>Fungi</taxon>
        <taxon>Dikarya</taxon>
        <taxon>Basidiomycota</taxon>
        <taxon>Agaricomycotina</taxon>
        <taxon>Agaricomycetes</taxon>
        <taxon>Agaricomycetidae</taxon>
        <taxon>Agaricales</taxon>
        <taxon>Marasmiineae</taxon>
        <taxon>Mycenaceae</taxon>
        <taxon>Mycena</taxon>
    </lineage>
</organism>
<proteinExistence type="predicted"/>
<protein>
    <recommendedName>
        <fullName evidence="3">F-box domain-containing protein</fullName>
    </recommendedName>
</protein>
<dbReference type="Gene3D" id="1.20.1280.50">
    <property type="match status" value="1"/>
</dbReference>
<comment type="caution">
    <text evidence="1">The sequence shown here is derived from an EMBL/GenBank/DDBJ whole genome shotgun (WGS) entry which is preliminary data.</text>
</comment>
<keyword evidence="2" id="KW-1185">Reference proteome</keyword>
<accession>A0AAD6YRI9</accession>
<dbReference type="Proteomes" id="UP001219525">
    <property type="component" value="Unassembled WGS sequence"/>
</dbReference>
<sequence>MLRGLHVAVAKLQGLRNSMQPVNRLPPELLAQIFVETQFRLPGFLPLSERFEVCRHWRGVVASTPAMWSTVYCPAYPLEFLCRSRGADLTVYLGLRLGDGPIFPSLEALAPHTNRFR</sequence>
<evidence type="ECO:0008006" key="3">
    <source>
        <dbReference type="Google" id="ProtNLM"/>
    </source>
</evidence>
<gene>
    <name evidence="1" type="ORF">GGX14DRAFT_347579</name>
</gene>
<reference evidence="1" key="1">
    <citation type="submission" date="2023-03" db="EMBL/GenBank/DDBJ databases">
        <title>Massive genome expansion in bonnet fungi (Mycena s.s.) driven by repeated elements and novel gene families across ecological guilds.</title>
        <authorList>
            <consortium name="Lawrence Berkeley National Laboratory"/>
            <person name="Harder C.B."/>
            <person name="Miyauchi S."/>
            <person name="Viragh M."/>
            <person name="Kuo A."/>
            <person name="Thoen E."/>
            <person name="Andreopoulos B."/>
            <person name="Lu D."/>
            <person name="Skrede I."/>
            <person name="Drula E."/>
            <person name="Henrissat B."/>
            <person name="Morin E."/>
            <person name="Kohler A."/>
            <person name="Barry K."/>
            <person name="LaButti K."/>
            <person name="Morin E."/>
            <person name="Salamov A."/>
            <person name="Lipzen A."/>
            <person name="Mereny Z."/>
            <person name="Hegedus B."/>
            <person name="Baldrian P."/>
            <person name="Stursova M."/>
            <person name="Weitz H."/>
            <person name="Taylor A."/>
            <person name="Grigoriev I.V."/>
            <person name="Nagy L.G."/>
            <person name="Martin F."/>
            <person name="Kauserud H."/>
        </authorList>
    </citation>
    <scope>NUCLEOTIDE SEQUENCE</scope>
    <source>
        <strain evidence="1">9144</strain>
    </source>
</reference>
<name>A0AAD6YRI9_9AGAR</name>